<comment type="caution">
    <text evidence="10">The sequence shown here is derived from an EMBL/GenBank/DDBJ whole genome shotgun (WGS) entry which is preliminary data.</text>
</comment>
<dbReference type="InterPro" id="IPR011006">
    <property type="entry name" value="CheY-like_superfamily"/>
</dbReference>
<dbReference type="SMART" id="SM00448">
    <property type="entry name" value="REC"/>
    <property type="match status" value="1"/>
</dbReference>
<dbReference type="Gene3D" id="3.40.50.2300">
    <property type="match status" value="1"/>
</dbReference>
<evidence type="ECO:0000313" key="10">
    <source>
        <dbReference type="EMBL" id="MEI4463024.1"/>
    </source>
</evidence>
<dbReference type="SMART" id="SM00862">
    <property type="entry name" value="Trans_reg_C"/>
    <property type="match status" value="1"/>
</dbReference>
<evidence type="ECO:0000259" key="9">
    <source>
        <dbReference type="PROSITE" id="PS51755"/>
    </source>
</evidence>
<keyword evidence="2" id="KW-0902">Two-component regulatory system</keyword>
<dbReference type="Pfam" id="PF00486">
    <property type="entry name" value="Trans_reg_C"/>
    <property type="match status" value="1"/>
</dbReference>
<dbReference type="InterPro" id="IPR001867">
    <property type="entry name" value="OmpR/PhoB-type_DNA-bd"/>
</dbReference>
<dbReference type="EMBL" id="JBAWKY010000003">
    <property type="protein sequence ID" value="MEI4463024.1"/>
    <property type="molecule type" value="Genomic_DNA"/>
</dbReference>
<keyword evidence="1 6" id="KW-0597">Phosphoprotein</keyword>
<dbReference type="CDD" id="cd00383">
    <property type="entry name" value="trans_reg_C"/>
    <property type="match status" value="1"/>
</dbReference>
<dbReference type="RefSeq" id="WP_336449403.1">
    <property type="nucleotide sequence ID" value="NZ_JBAWKY010000003.1"/>
</dbReference>
<evidence type="ECO:0000256" key="4">
    <source>
        <dbReference type="ARBA" id="ARBA00023125"/>
    </source>
</evidence>
<evidence type="ECO:0000256" key="6">
    <source>
        <dbReference type="PROSITE-ProRule" id="PRU00169"/>
    </source>
</evidence>
<dbReference type="PANTHER" id="PTHR48111">
    <property type="entry name" value="REGULATOR OF RPOS"/>
    <property type="match status" value="1"/>
</dbReference>
<organism evidence="10 11">
    <name type="scientific">Exiguobacterium indicum</name>
    <dbReference type="NCBI Taxonomy" id="296995"/>
    <lineage>
        <taxon>Bacteria</taxon>
        <taxon>Bacillati</taxon>
        <taxon>Bacillota</taxon>
        <taxon>Bacilli</taxon>
        <taxon>Bacillales</taxon>
        <taxon>Bacillales Family XII. Incertae Sedis</taxon>
        <taxon>Exiguobacterium</taxon>
    </lineage>
</organism>
<keyword evidence="4 7" id="KW-0238">DNA-binding</keyword>
<name>A0ABU8EJB5_9BACL</name>
<evidence type="ECO:0000313" key="11">
    <source>
        <dbReference type="Proteomes" id="UP001387110"/>
    </source>
</evidence>
<dbReference type="PROSITE" id="PS50110">
    <property type="entry name" value="RESPONSE_REGULATORY"/>
    <property type="match status" value="1"/>
</dbReference>
<evidence type="ECO:0000256" key="7">
    <source>
        <dbReference type="PROSITE-ProRule" id="PRU01091"/>
    </source>
</evidence>
<proteinExistence type="predicted"/>
<feature type="modified residue" description="4-aspartylphosphate" evidence="6">
    <location>
        <position position="59"/>
    </location>
</feature>
<feature type="domain" description="Response regulatory" evidence="8">
    <location>
        <begin position="10"/>
        <end position="125"/>
    </location>
</feature>
<evidence type="ECO:0000256" key="5">
    <source>
        <dbReference type="ARBA" id="ARBA00023163"/>
    </source>
</evidence>
<dbReference type="InterPro" id="IPR001789">
    <property type="entry name" value="Sig_transdc_resp-reg_receiver"/>
</dbReference>
<feature type="domain" description="OmpR/PhoB-type" evidence="9">
    <location>
        <begin position="132"/>
        <end position="231"/>
    </location>
</feature>
<gene>
    <name evidence="10" type="ORF">SZL87_11350</name>
</gene>
<dbReference type="PROSITE" id="PS51755">
    <property type="entry name" value="OMPR_PHOB"/>
    <property type="match status" value="1"/>
</dbReference>
<dbReference type="SUPFAM" id="SSF52172">
    <property type="entry name" value="CheY-like"/>
    <property type="match status" value="1"/>
</dbReference>
<dbReference type="CDD" id="cd17574">
    <property type="entry name" value="REC_OmpR"/>
    <property type="match status" value="1"/>
</dbReference>
<feature type="DNA-binding region" description="OmpR/PhoB-type" evidence="7">
    <location>
        <begin position="132"/>
        <end position="231"/>
    </location>
</feature>
<dbReference type="Gene3D" id="1.10.10.10">
    <property type="entry name" value="Winged helix-like DNA-binding domain superfamily/Winged helix DNA-binding domain"/>
    <property type="match status" value="1"/>
</dbReference>
<keyword evidence="3" id="KW-0805">Transcription regulation</keyword>
<dbReference type="InterPro" id="IPR036388">
    <property type="entry name" value="WH-like_DNA-bd_sf"/>
</dbReference>
<keyword evidence="11" id="KW-1185">Reference proteome</keyword>
<dbReference type="Pfam" id="PF00072">
    <property type="entry name" value="Response_reg"/>
    <property type="match status" value="1"/>
</dbReference>
<evidence type="ECO:0000256" key="2">
    <source>
        <dbReference type="ARBA" id="ARBA00023012"/>
    </source>
</evidence>
<sequence length="232" mass="26749">MINQELIGKSVLIVEDDAKIRELLKIYLLQEGYEVLEAADGLEGKRMIEDYDPCIVLLDLMLPKLNGEELCYWIREEFKSLMPIIMITAKVSEKSKLEGFALGADDYIVKPFSPAEVMSRIAAVLRRTASRCGKLSFTGFLLKPLKGQAFINGQELKLTSFEFKLLHILMRHPNQILTRTQLLDHIYATQEKEVNDRTIDVHIRHLRHKIREQTDYSYILTVRGMGYKFVSS</sequence>
<dbReference type="InterPro" id="IPR039420">
    <property type="entry name" value="WalR-like"/>
</dbReference>
<dbReference type="Gene3D" id="6.10.250.690">
    <property type="match status" value="1"/>
</dbReference>
<keyword evidence="5" id="KW-0804">Transcription</keyword>
<evidence type="ECO:0000259" key="8">
    <source>
        <dbReference type="PROSITE" id="PS50110"/>
    </source>
</evidence>
<protein>
    <submittedName>
        <fullName evidence="10">Response regulator transcription factor</fullName>
    </submittedName>
</protein>
<accession>A0ABU8EJB5</accession>
<dbReference type="Proteomes" id="UP001387110">
    <property type="component" value="Unassembled WGS sequence"/>
</dbReference>
<evidence type="ECO:0000256" key="3">
    <source>
        <dbReference type="ARBA" id="ARBA00023015"/>
    </source>
</evidence>
<reference evidence="10 11" key="1">
    <citation type="submission" date="2023-12" db="EMBL/GenBank/DDBJ databases">
        <authorList>
            <person name="Easwaran N."/>
            <person name="Lazarus H.P.S."/>
        </authorList>
    </citation>
    <scope>NUCLEOTIDE SEQUENCE [LARGE SCALE GENOMIC DNA]</scope>
    <source>
        <strain evidence="10 11">VIT-2023</strain>
    </source>
</reference>
<dbReference type="PANTHER" id="PTHR48111:SF1">
    <property type="entry name" value="TWO-COMPONENT RESPONSE REGULATOR ORR33"/>
    <property type="match status" value="1"/>
</dbReference>
<evidence type="ECO:0000256" key="1">
    <source>
        <dbReference type="ARBA" id="ARBA00022553"/>
    </source>
</evidence>